<accession>A0A540UW39</accession>
<dbReference type="SUPFAM" id="SSF88659">
    <property type="entry name" value="Sigma3 and sigma4 domains of RNA polymerase sigma factors"/>
    <property type="match status" value="1"/>
</dbReference>
<evidence type="ECO:0000313" key="1">
    <source>
        <dbReference type="EMBL" id="TQE88714.1"/>
    </source>
</evidence>
<name>A0A540UW39_STRSU</name>
<organism evidence="1 2">
    <name type="scientific">Streptococcus suis</name>
    <dbReference type="NCBI Taxonomy" id="1307"/>
    <lineage>
        <taxon>Bacteria</taxon>
        <taxon>Bacillati</taxon>
        <taxon>Bacillota</taxon>
        <taxon>Bacilli</taxon>
        <taxon>Lactobacillales</taxon>
        <taxon>Streptococcaceae</taxon>
        <taxon>Streptococcus</taxon>
    </lineage>
</organism>
<reference evidence="1 2" key="1">
    <citation type="submission" date="2019-06" db="EMBL/GenBank/DDBJ databases">
        <title>Comprehensive assessment of Oxford Nanopore MinION sequencing for bacterial characterization and routine diagnosis.</title>
        <authorList>
            <person name="Tan S."/>
            <person name="Dvorak C.M.T."/>
            <person name="Gebhart C."/>
            <person name="Estrada A."/>
            <person name="Marthaler D.G."/>
            <person name="Murtaugh M.P."/>
        </authorList>
    </citation>
    <scope>NUCLEOTIDE SEQUENCE [LARGE SCALE GENOMIC DNA]</scope>
    <source>
        <strain evidence="1 2">2017UMN1435.21</strain>
    </source>
</reference>
<sequence>MQSLKSLGRHRKILKIGVSNLTRLDKRELSRLDSELNKYRSIDRSIRNRQLELSARNSDDEMGIRSGGVSKPTEAIVIKWDSDPTIRHLEAFKTLVEKLLDLLTDEDRELFHLRWQYPCLKWEEIADKKFMSLATIYRRRAIILEQYAELKGHL</sequence>
<protein>
    <submittedName>
        <fullName evidence="1">Transcriptional regulator</fullName>
    </submittedName>
</protein>
<gene>
    <name evidence="1" type="ORF">FH692_04925</name>
</gene>
<dbReference type="EMBL" id="VIEK01000006">
    <property type="protein sequence ID" value="TQE88714.1"/>
    <property type="molecule type" value="Genomic_DNA"/>
</dbReference>
<dbReference type="AlphaFoldDB" id="A0A540UW39"/>
<dbReference type="NCBIfam" id="TIGR01636">
    <property type="entry name" value="phage_rinA"/>
    <property type="match status" value="1"/>
</dbReference>
<evidence type="ECO:0000313" key="2">
    <source>
        <dbReference type="Proteomes" id="UP000315224"/>
    </source>
</evidence>
<dbReference type="InterPro" id="IPR006523">
    <property type="entry name" value="RinA"/>
</dbReference>
<comment type="caution">
    <text evidence="1">The sequence shown here is derived from an EMBL/GenBank/DDBJ whole genome shotgun (WGS) entry which is preliminary data.</text>
</comment>
<dbReference type="InterPro" id="IPR013324">
    <property type="entry name" value="RNA_pol_sigma_r3/r4-like"/>
</dbReference>
<dbReference type="Proteomes" id="UP000315224">
    <property type="component" value="Unassembled WGS sequence"/>
</dbReference>
<proteinExistence type="predicted"/>